<dbReference type="RefSeq" id="WP_058966905.1">
    <property type="nucleotide sequence ID" value="NZ_CABKVM010000019.1"/>
</dbReference>
<keyword evidence="5 6" id="KW-0472">Membrane</keyword>
<dbReference type="InterPro" id="IPR050250">
    <property type="entry name" value="Macrolide_Exporter_MacB"/>
</dbReference>
<evidence type="ECO:0000313" key="9">
    <source>
        <dbReference type="Proteomes" id="UP000295184"/>
    </source>
</evidence>
<gene>
    <name evidence="8" type="ORF">EDD77_10540</name>
</gene>
<dbReference type="EMBL" id="SLUM01000005">
    <property type="protein sequence ID" value="TCL59594.1"/>
    <property type="molecule type" value="Genomic_DNA"/>
</dbReference>
<keyword evidence="2" id="KW-1003">Cell membrane</keyword>
<dbReference type="PANTHER" id="PTHR30572">
    <property type="entry name" value="MEMBRANE COMPONENT OF TRANSPORTER-RELATED"/>
    <property type="match status" value="1"/>
</dbReference>
<evidence type="ECO:0000256" key="4">
    <source>
        <dbReference type="ARBA" id="ARBA00022989"/>
    </source>
</evidence>
<reference evidence="8 9" key="1">
    <citation type="submission" date="2019-03" db="EMBL/GenBank/DDBJ databases">
        <title>Genomic Encyclopedia of Type Strains, Phase IV (KMG-IV): sequencing the most valuable type-strain genomes for metagenomic binning, comparative biology and taxonomic classification.</title>
        <authorList>
            <person name="Goeker M."/>
        </authorList>
    </citation>
    <scope>NUCLEOTIDE SEQUENCE [LARGE SCALE GENOMIC DNA]</scope>
    <source>
        <strain evidence="8 9">DSM 100451</strain>
    </source>
</reference>
<dbReference type="AlphaFoldDB" id="A0A4R1R2I5"/>
<feature type="transmembrane region" description="Helical" evidence="6">
    <location>
        <begin position="329"/>
        <end position="362"/>
    </location>
</feature>
<comment type="subcellular location">
    <subcellularLocation>
        <location evidence="1">Cell membrane</location>
        <topology evidence="1">Multi-pass membrane protein</topology>
    </subcellularLocation>
</comment>
<name>A0A4R1R2I5_9FIRM</name>
<dbReference type="STRING" id="1650663.GCA_001486665_03344"/>
<keyword evidence="4 6" id="KW-1133">Transmembrane helix</keyword>
<dbReference type="GO" id="GO:0005886">
    <property type="term" value="C:plasma membrane"/>
    <property type="evidence" value="ECO:0007669"/>
    <property type="project" value="UniProtKB-SubCell"/>
</dbReference>
<keyword evidence="3 6" id="KW-0812">Transmembrane</keyword>
<accession>A0A4R1R2I5</accession>
<dbReference type="InterPro" id="IPR003838">
    <property type="entry name" value="ABC3_permease_C"/>
</dbReference>
<feature type="transmembrane region" description="Helical" evidence="6">
    <location>
        <begin position="389"/>
        <end position="409"/>
    </location>
</feature>
<evidence type="ECO:0000313" key="8">
    <source>
        <dbReference type="EMBL" id="TCL59594.1"/>
    </source>
</evidence>
<evidence type="ECO:0000256" key="3">
    <source>
        <dbReference type="ARBA" id="ARBA00022692"/>
    </source>
</evidence>
<evidence type="ECO:0000256" key="5">
    <source>
        <dbReference type="ARBA" id="ARBA00023136"/>
    </source>
</evidence>
<evidence type="ECO:0000259" key="7">
    <source>
        <dbReference type="Pfam" id="PF02687"/>
    </source>
</evidence>
<organism evidence="8 9">
    <name type="scientific">Allofournierella massiliensis</name>
    <dbReference type="NCBI Taxonomy" id="1650663"/>
    <lineage>
        <taxon>Bacteria</taxon>
        <taxon>Bacillati</taxon>
        <taxon>Bacillota</taxon>
        <taxon>Clostridia</taxon>
        <taxon>Eubacteriales</taxon>
        <taxon>Oscillospiraceae</taxon>
        <taxon>Allofournierella</taxon>
    </lineage>
</organism>
<evidence type="ECO:0000256" key="2">
    <source>
        <dbReference type="ARBA" id="ARBA00022475"/>
    </source>
</evidence>
<evidence type="ECO:0000256" key="1">
    <source>
        <dbReference type="ARBA" id="ARBA00004651"/>
    </source>
</evidence>
<comment type="caution">
    <text evidence="8">The sequence shown here is derived from an EMBL/GenBank/DDBJ whole genome shotgun (WGS) entry which is preliminary data.</text>
</comment>
<protein>
    <submittedName>
        <fullName evidence="8">Putative ABC transport system permease protein</fullName>
    </submittedName>
</protein>
<dbReference type="GO" id="GO:0022857">
    <property type="term" value="F:transmembrane transporter activity"/>
    <property type="evidence" value="ECO:0007669"/>
    <property type="project" value="TreeGrafter"/>
</dbReference>
<proteinExistence type="predicted"/>
<feature type="transmembrane region" description="Helical" evidence="6">
    <location>
        <begin position="297"/>
        <end position="317"/>
    </location>
</feature>
<dbReference type="Pfam" id="PF02687">
    <property type="entry name" value="FtsX"/>
    <property type="match status" value="1"/>
</dbReference>
<dbReference type="Proteomes" id="UP000295184">
    <property type="component" value="Unassembled WGS sequence"/>
</dbReference>
<dbReference type="PANTHER" id="PTHR30572:SF9">
    <property type="entry name" value="ABC TRANSPORTER PERMEASE PROTEIN"/>
    <property type="match status" value="1"/>
</dbReference>
<feature type="domain" description="ABC3 transporter permease C-terminal" evidence="7">
    <location>
        <begin position="301"/>
        <end position="414"/>
    </location>
</feature>
<sequence length="424" mass="46233">MNLGIRAILYSARKWKKTLLVFCLLLAITTLVLSGLAIADAQEEQAEEVRGTTGASFTVERNLSTGGWSNGSGGSYSTQEFISEDMIKEIASVDGIAGYDASLIVHEDFFNEDGEALKTERYGFYSYGSYNSEYNAMFLSGRFELVEGSHITEDMENGLIISRDLADWNGLEIGDTLTGIYYPESNTPAVNMEIVGIFDIVADKDDAVNLYDNASYFDYSNYTFCSMEAAEGLLEGWGDENEGISEAYFYVSDAAQLDSVIEEVQKISSVNWNNFNITTNDEVYQNISSALSDTGTLITTLIVVITAVSMVLIILILSMSIRSRKRETGILLAVGIAKPAVILQYVLETLLIAVVAFPLAYLSSKQVAGTLGTLFGKVAENVIVTPEHFMLVAIVGGVLLVAAVLVSSISTMRLKPKQILSQME</sequence>
<evidence type="ECO:0000256" key="6">
    <source>
        <dbReference type="SAM" id="Phobius"/>
    </source>
</evidence>
<dbReference type="OrthoDB" id="9812886at2"/>